<keyword evidence="3" id="KW-0597">Phosphoprotein</keyword>
<keyword evidence="4" id="KW-0808">Transferase</keyword>
<evidence type="ECO:0000256" key="10">
    <source>
        <dbReference type="SAM" id="Phobius"/>
    </source>
</evidence>
<name>A0ABP7KU28_9MICO</name>
<feature type="transmembrane region" description="Helical" evidence="10">
    <location>
        <begin position="70"/>
        <end position="90"/>
    </location>
</feature>
<keyword evidence="13" id="KW-1185">Reference proteome</keyword>
<dbReference type="RefSeq" id="WP_345068385.1">
    <property type="nucleotide sequence ID" value="NZ_BAABCN010000010.1"/>
</dbReference>
<sequence>MTEQRSTPVRPSSHGGDLRLPTPPGVIRQFWARHPWWADSIVAGVYLVPMLIALLFEATGAAGAMPTPRAAPQILITLVVVVATGGALLFRRHAPFIVLGVTWLGLLLALPDFGQGDSTLPVSIALYAVAVYRSVRAAWIGLAISAVVGTVGALLHSSTLGEFWLNIGVQYALVMLAVTLVGINIGNRRRYVAAIIDRAAQLARERDQQSQLARISERSRIAREMHDIVAHSLSVIVALADGADAIADKDPARSREAMRQVAATGRGSLVEMRRLLGVLADNPETDAAPGSVAPLGDAGRASADLSAAASSGARVSAADQPSAVQSLPPLEPQPGIGQLADLIESFRSAGLPTRLEMSGQMPANPGIQLTIYRIVQESLTNALRYSLHPTLVTVRVSSLPGRLEVVVSDDGRPRPATPSQGSGRGIVGMRERVALYGGTLDAGRSPGGGWRVRAAMSIDDVSIDDVSIDDVSIDDVSIDEESKK</sequence>
<dbReference type="InterPro" id="IPR003594">
    <property type="entry name" value="HATPase_dom"/>
</dbReference>
<feature type="domain" description="Histidine kinase/HSP90-like ATPase" evidence="11">
    <location>
        <begin position="366"/>
        <end position="462"/>
    </location>
</feature>
<dbReference type="SMART" id="SM00387">
    <property type="entry name" value="HATPase_c"/>
    <property type="match status" value="1"/>
</dbReference>
<dbReference type="InterPro" id="IPR050482">
    <property type="entry name" value="Sensor_HK_TwoCompSys"/>
</dbReference>
<feature type="region of interest" description="Disordered" evidence="9">
    <location>
        <begin position="312"/>
        <end position="333"/>
    </location>
</feature>
<evidence type="ECO:0000256" key="8">
    <source>
        <dbReference type="ARBA" id="ARBA00023012"/>
    </source>
</evidence>
<evidence type="ECO:0000259" key="11">
    <source>
        <dbReference type="SMART" id="SM00387"/>
    </source>
</evidence>
<evidence type="ECO:0000256" key="1">
    <source>
        <dbReference type="ARBA" id="ARBA00000085"/>
    </source>
</evidence>
<dbReference type="EMBL" id="BAABCN010000010">
    <property type="protein sequence ID" value="GAA3886931.1"/>
    <property type="molecule type" value="Genomic_DNA"/>
</dbReference>
<evidence type="ECO:0000256" key="6">
    <source>
        <dbReference type="ARBA" id="ARBA00022777"/>
    </source>
</evidence>
<evidence type="ECO:0000313" key="13">
    <source>
        <dbReference type="Proteomes" id="UP001501803"/>
    </source>
</evidence>
<dbReference type="Gene3D" id="1.20.5.1930">
    <property type="match status" value="1"/>
</dbReference>
<keyword evidence="5" id="KW-0547">Nucleotide-binding</keyword>
<dbReference type="Pfam" id="PF07730">
    <property type="entry name" value="HisKA_3"/>
    <property type="match status" value="1"/>
</dbReference>
<evidence type="ECO:0000256" key="9">
    <source>
        <dbReference type="SAM" id="MobiDB-lite"/>
    </source>
</evidence>
<dbReference type="EC" id="2.7.13.3" evidence="2"/>
<keyword evidence="10" id="KW-0812">Transmembrane</keyword>
<feature type="transmembrane region" description="Helical" evidence="10">
    <location>
        <begin position="36"/>
        <end position="58"/>
    </location>
</feature>
<organism evidence="12 13">
    <name type="scientific">Leifsonia kafniensis</name>
    <dbReference type="NCBI Taxonomy" id="475957"/>
    <lineage>
        <taxon>Bacteria</taxon>
        <taxon>Bacillati</taxon>
        <taxon>Actinomycetota</taxon>
        <taxon>Actinomycetes</taxon>
        <taxon>Micrococcales</taxon>
        <taxon>Microbacteriaceae</taxon>
        <taxon>Leifsonia</taxon>
    </lineage>
</organism>
<keyword evidence="10" id="KW-0472">Membrane</keyword>
<reference evidence="13" key="1">
    <citation type="journal article" date="2019" name="Int. J. Syst. Evol. Microbiol.">
        <title>The Global Catalogue of Microorganisms (GCM) 10K type strain sequencing project: providing services to taxonomists for standard genome sequencing and annotation.</title>
        <authorList>
            <consortium name="The Broad Institute Genomics Platform"/>
            <consortium name="The Broad Institute Genome Sequencing Center for Infectious Disease"/>
            <person name="Wu L."/>
            <person name="Ma J."/>
        </authorList>
    </citation>
    <scope>NUCLEOTIDE SEQUENCE [LARGE SCALE GENOMIC DNA]</scope>
    <source>
        <strain evidence="13">JCM 17021</strain>
    </source>
</reference>
<dbReference type="Gene3D" id="3.30.565.10">
    <property type="entry name" value="Histidine kinase-like ATPase, C-terminal domain"/>
    <property type="match status" value="1"/>
</dbReference>
<proteinExistence type="predicted"/>
<dbReference type="InterPro" id="IPR036890">
    <property type="entry name" value="HATPase_C_sf"/>
</dbReference>
<dbReference type="Proteomes" id="UP001501803">
    <property type="component" value="Unassembled WGS sequence"/>
</dbReference>
<dbReference type="Pfam" id="PF23539">
    <property type="entry name" value="DUF7134"/>
    <property type="match status" value="1"/>
</dbReference>
<protein>
    <recommendedName>
        <fullName evidence="2">histidine kinase</fullName>
        <ecNumber evidence="2">2.7.13.3</ecNumber>
    </recommendedName>
</protein>
<feature type="transmembrane region" description="Helical" evidence="10">
    <location>
        <begin position="135"/>
        <end position="157"/>
    </location>
</feature>
<keyword evidence="7" id="KW-0067">ATP-binding</keyword>
<comment type="caution">
    <text evidence="12">The sequence shown here is derived from an EMBL/GenBank/DDBJ whole genome shotgun (WGS) entry which is preliminary data.</text>
</comment>
<evidence type="ECO:0000256" key="5">
    <source>
        <dbReference type="ARBA" id="ARBA00022741"/>
    </source>
</evidence>
<evidence type="ECO:0000256" key="3">
    <source>
        <dbReference type="ARBA" id="ARBA00022553"/>
    </source>
</evidence>
<dbReference type="Pfam" id="PF02518">
    <property type="entry name" value="HATPase_c"/>
    <property type="match status" value="1"/>
</dbReference>
<evidence type="ECO:0000256" key="4">
    <source>
        <dbReference type="ARBA" id="ARBA00022679"/>
    </source>
</evidence>
<dbReference type="PANTHER" id="PTHR24421:SF10">
    <property type="entry name" value="NITRATE_NITRITE SENSOR PROTEIN NARQ"/>
    <property type="match status" value="1"/>
</dbReference>
<accession>A0ABP7KU28</accession>
<keyword evidence="6 12" id="KW-0418">Kinase</keyword>
<feature type="transmembrane region" description="Helical" evidence="10">
    <location>
        <begin position="96"/>
        <end position="114"/>
    </location>
</feature>
<gene>
    <name evidence="12" type="ORF">GCM10022381_31250</name>
</gene>
<feature type="transmembrane region" description="Helical" evidence="10">
    <location>
        <begin position="163"/>
        <end position="183"/>
    </location>
</feature>
<evidence type="ECO:0000313" key="12">
    <source>
        <dbReference type="EMBL" id="GAA3886931.1"/>
    </source>
</evidence>
<evidence type="ECO:0000256" key="7">
    <source>
        <dbReference type="ARBA" id="ARBA00022840"/>
    </source>
</evidence>
<keyword evidence="8" id="KW-0902">Two-component regulatory system</keyword>
<dbReference type="InterPro" id="IPR055558">
    <property type="entry name" value="DUF7134"/>
</dbReference>
<keyword evidence="10" id="KW-1133">Transmembrane helix</keyword>
<feature type="region of interest" description="Disordered" evidence="9">
    <location>
        <begin position="1"/>
        <end position="20"/>
    </location>
</feature>
<dbReference type="PANTHER" id="PTHR24421">
    <property type="entry name" value="NITRATE/NITRITE SENSOR PROTEIN NARX-RELATED"/>
    <property type="match status" value="1"/>
</dbReference>
<dbReference type="InterPro" id="IPR011712">
    <property type="entry name" value="Sig_transdc_His_kin_sub3_dim/P"/>
</dbReference>
<feature type="compositionally biased region" description="Polar residues" evidence="9">
    <location>
        <begin position="1"/>
        <end position="10"/>
    </location>
</feature>
<comment type="catalytic activity">
    <reaction evidence="1">
        <text>ATP + protein L-histidine = ADP + protein N-phospho-L-histidine.</text>
        <dbReference type="EC" id="2.7.13.3"/>
    </reaction>
</comment>
<dbReference type="SUPFAM" id="SSF55874">
    <property type="entry name" value="ATPase domain of HSP90 chaperone/DNA topoisomerase II/histidine kinase"/>
    <property type="match status" value="1"/>
</dbReference>
<dbReference type="GO" id="GO:0016301">
    <property type="term" value="F:kinase activity"/>
    <property type="evidence" value="ECO:0007669"/>
    <property type="project" value="UniProtKB-KW"/>
</dbReference>
<evidence type="ECO:0000256" key="2">
    <source>
        <dbReference type="ARBA" id="ARBA00012438"/>
    </source>
</evidence>
<dbReference type="CDD" id="cd16917">
    <property type="entry name" value="HATPase_UhpB-NarQ-NarX-like"/>
    <property type="match status" value="1"/>
</dbReference>